<keyword evidence="4 5" id="KW-0904">Protein phosphatase</keyword>
<evidence type="ECO:0000256" key="6">
    <source>
        <dbReference type="SAM" id="MobiDB-lite"/>
    </source>
</evidence>
<evidence type="ECO:0000256" key="2">
    <source>
        <dbReference type="ARBA" id="ARBA00022723"/>
    </source>
</evidence>
<evidence type="ECO:0000256" key="1">
    <source>
        <dbReference type="ARBA" id="ARBA00006702"/>
    </source>
</evidence>
<gene>
    <name evidence="8" type="primary">MgPP2CL-3</name>
    <name evidence="8" type="ORF">K7432_011084</name>
</gene>
<dbReference type="PROSITE" id="PS51746">
    <property type="entry name" value="PPM_2"/>
    <property type="match status" value="1"/>
</dbReference>
<evidence type="ECO:0000256" key="5">
    <source>
        <dbReference type="RuleBase" id="RU003465"/>
    </source>
</evidence>
<dbReference type="GO" id="GO:0004722">
    <property type="term" value="F:protein serine/threonine phosphatase activity"/>
    <property type="evidence" value="ECO:0007669"/>
    <property type="project" value="UniProtKB-EC"/>
</dbReference>
<comment type="caution">
    <text evidence="8">The sequence shown here is derived from an EMBL/GenBank/DDBJ whole genome shotgun (WGS) entry which is preliminary data.</text>
</comment>
<dbReference type="PROSITE" id="PS01032">
    <property type="entry name" value="PPM_1"/>
    <property type="match status" value="1"/>
</dbReference>
<dbReference type="PANTHER" id="PTHR13832">
    <property type="entry name" value="PROTEIN PHOSPHATASE 2C"/>
    <property type="match status" value="1"/>
</dbReference>
<evidence type="ECO:0000313" key="8">
    <source>
        <dbReference type="EMBL" id="KAK9702737.1"/>
    </source>
</evidence>
<feature type="domain" description="PPM-type phosphatase" evidence="7">
    <location>
        <begin position="69"/>
        <end position="327"/>
    </location>
</feature>
<dbReference type="CDD" id="cd00143">
    <property type="entry name" value="PP2Cc"/>
    <property type="match status" value="1"/>
</dbReference>
<dbReference type="EC" id="3.1.3.16" evidence="8"/>
<dbReference type="InterPro" id="IPR001932">
    <property type="entry name" value="PPM-type_phosphatase-like_dom"/>
</dbReference>
<reference evidence="8 9" key="1">
    <citation type="submission" date="2023-04" db="EMBL/GenBank/DDBJ databases">
        <title>Genome of Basidiobolus ranarum AG-B5.</title>
        <authorList>
            <person name="Stajich J.E."/>
            <person name="Carter-House D."/>
            <person name="Gryganskyi A."/>
        </authorList>
    </citation>
    <scope>NUCLEOTIDE SEQUENCE [LARGE SCALE GENOMIC DNA]</scope>
    <source>
        <strain evidence="8 9">AG-B5</strain>
    </source>
</reference>
<name>A0ABR2VUI0_9FUNG</name>
<organism evidence="8 9">
    <name type="scientific">Basidiobolus ranarum</name>
    <dbReference type="NCBI Taxonomy" id="34480"/>
    <lineage>
        <taxon>Eukaryota</taxon>
        <taxon>Fungi</taxon>
        <taxon>Fungi incertae sedis</taxon>
        <taxon>Zoopagomycota</taxon>
        <taxon>Entomophthoromycotina</taxon>
        <taxon>Basidiobolomycetes</taxon>
        <taxon>Basidiobolales</taxon>
        <taxon>Basidiobolaceae</taxon>
        <taxon>Basidiobolus</taxon>
    </lineage>
</organism>
<comment type="similarity">
    <text evidence="1 5">Belongs to the PP2C family.</text>
</comment>
<dbReference type="InterPro" id="IPR036457">
    <property type="entry name" value="PPM-type-like_dom_sf"/>
</dbReference>
<keyword evidence="2" id="KW-0479">Metal-binding</keyword>
<dbReference type="EMBL" id="JASJQH010007698">
    <property type="protein sequence ID" value="KAK9702737.1"/>
    <property type="molecule type" value="Genomic_DNA"/>
</dbReference>
<dbReference type="SUPFAM" id="SSF81606">
    <property type="entry name" value="PP2C-like"/>
    <property type="match status" value="1"/>
</dbReference>
<keyword evidence="3 5" id="KW-0378">Hydrolase</keyword>
<dbReference type="Proteomes" id="UP001479436">
    <property type="component" value="Unassembled WGS sequence"/>
</dbReference>
<proteinExistence type="inferred from homology"/>
<evidence type="ECO:0000256" key="4">
    <source>
        <dbReference type="ARBA" id="ARBA00022912"/>
    </source>
</evidence>
<keyword evidence="9" id="KW-1185">Reference proteome</keyword>
<accession>A0ABR2VUI0</accession>
<dbReference type="Gene3D" id="3.60.40.10">
    <property type="entry name" value="PPM-type phosphatase domain"/>
    <property type="match status" value="1"/>
</dbReference>
<feature type="region of interest" description="Disordered" evidence="6">
    <location>
        <begin position="1"/>
        <end position="24"/>
    </location>
</feature>
<protein>
    <submittedName>
        <fullName evidence="8">Mgpp2cl-1, protein phosphatase 2C-like protein 1</fullName>
        <ecNumber evidence="8">3.1.3.16</ecNumber>
    </submittedName>
</protein>
<dbReference type="InterPro" id="IPR015655">
    <property type="entry name" value="PP2C"/>
</dbReference>
<dbReference type="InterPro" id="IPR000222">
    <property type="entry name" value="PP2C_BS"/>
</dbReference>
<dbReference type="PANTHER" id="PTHR13832:SF837">
    <property type="entry name" value="PROTEIN PHOSPHATASE 2C-LIKE DOMAIN-CONTAINING PROTEIN 1"/>
    <property type="match status" value="1"/>
</dbReference>
<dbReference type="Pfam" id="PF00481">
    <property type="entry name" value="PP2C"/>
    <property type="match status" value="1"/>
</dbReference>
<sequence length="329" mass="36677">MRRSTLTPPEENVVRCRTPSPKPSRLFINDDSDEASPLKFDTHNTISVNYTDSVQPAQLHAQNIPGAFRVGISHDRNKRFRRTMEDAHAWISDFGDVKDQGYFAIFDGHAGKKAAEWCGIHLHKIFLDTMKANPSTPAPEIFHQTFLEADRQLEINENHSGCTAVTTFLRVEQQSPSINGKLPSITRTLYTANVGDARAVLCRNGKAVRLTYDHKSSDPQEIKRIVSAGGFIINNRVNGVLAVTRSLGDGSMKDFVVGSPYTTEITLSSQDPFLILACDGLWDVCSDQEAIDLIADIEDPQEASDKLLDYALRNFSTDNLSVMVVRLYY</sequence>
<evidence type="ECO:0000259" key="7">
    <source>
        <dbReference type="PROSITE" id="PS51746"/>
    </source>
</evidence>
<evidence type="ECO:0000256" key="3">
    <source>
        <dbReference type="ARBA" id="ARBA00022801"/>
    </source>
</evidence>
<dbReference type="SMART" id="SM00332">
    <property type="entry name" value="PP2Cc"/>
    <property type="match status" value="1"/>
</dbReference>
<evidence type="ECO:0000313" key="9">
    <source>
        <dbReference type="Proteomes" id="UP001479436"/>
    </source>
</evidence>